<dbReference type="PROSITE" id="PS51456">
    <property type="entry name" value="MYOSIN_MOTOR"/>
    <property type="match status" value="1"/>
</dbReference>
<accession>A0A448WW92</accession>
<evidence type="ECO:0000256" key="8">
    <source>
        <dbReference type="PROSITE-ProRule" id="PRU00782"/>
    </source>
</evidence>
<dbReference type="InterPro" id="IPR004009">
    <property type="entry name" value="SH3_Myosin"/>
</dbReference>
<evidence type="ECO:0000256" key="2">
    <source>
        <dbReference type="ARBA" id="ARBA00022741"/>
    </source>
</evidence>
<dbReference type="Pfam" id="PF02736">
    <property type="entry name" value="Myosin_N"/>
    <property type="match status" value="1"/>
</dbReference>
<dbReference type="GO" id="GO:0016459">
    <property type="term" value="C:myosin complex"/>
    <property type="evidence" value="ECO:0007669"/>
    <property type="project" value="UniProtKB-KW"/>
</dbReference>
<proteinExistence type="inferred from homology"/>
<keyword evidence="3" id="KW-0067">ATP-binding</keyword>
<dbReference type="AlphaFoldDB" id="A0A448WW92"/>
<dbReference type="EMBL" id="CAAALY010052528">
    <property type="protein sequence ID" value="VEL21678.1"/>
    <property type="molecule type" value="Genomic_DNA"/>
</dbReference>
<evidence type="ECO:0000256" key="4">
    <source>
        <dbReference type="ARBA" id="ARBA00023054"/>
    </source>
</evidence>
<evidence type="ECO:0000256" key="6">
    <source>
        <dbReference type="ARBA" id="ARBA00023175"/>
    </source>
</evidence>
<organism evidence="11 12">
    <name type="scientific">Protopolystoma xenopodis</name>
    <dbReference type="NCBI Taxonomy" id="117903"/>
    <lineage>
        <taxon>Eukaryota</taxon>
        <taxon>Metazoa</taxon>
        <taxon>Spiralia</taxon>
        <taxon>Lophotrochozoa</taxon>
        <taxon>Platyhelminthes</taxon>
        <taxon>Monogenea</taxon>
        <taxon>Polyopisthocotylea</taxon>
        <taxon>Polystomatidea</taxon>
        <taxon>Polystomatidae</taxon>
        <taxon>Protopolystoma</taxon>
    </lineage>
</organism>
<evidence type="ECO:0000259" key="9">
    <source>
        <dbReference type="PROSITE" id="PS51456"/>
    </source>
</evidence>
<dbReference type="OrthoDB" id="10055605at2759"/>
<keyword evidence="6" id="KW-0505">Motor protein</keyword>
<dbReference type="FunFam" id="2.30.30.360:FF:000001">
    <property type="entry name" value="Myosin heavy chain"/>
    <property type="match status" value="1"/>
</dbReference>
<dbReference type="Gene3D" id="2.30.30.360">
    <property type="entry name" value="Myosin S1 fragment, N-terminal"/>
    <property type="match status" value="1"/>
</dbReference>
<dbReference type="GO" id="GO:0051015">
    <property type="term" value="F:actin filament binding"/>
    <property type="evidence" value="ECO:0007669"/>
    <property type="project" value="InterPro"/>
</dbReference>
<keyword evidence="12" id="KW-1185">Reference proteome</keyword>
<reference evidence="11" key="1">
    <citation type="submission" date="2018-11" db="EMBL/GenBank/DDBJ databases">
        <authorList>
            <consortium name="Pathogen Informatics"/>
        </authorList>
    </citation>
    <scope>NUCLEOTIDE SEQUENCE</scope>
</reference>
<protein>
    <recommendedName>
        <fullName evidence="13">Myosin N-terminal SH3-like domain-containing protein</fullName>
    </recommendedName>
</protein>
<evidence type="ECO:0000313" key="11">
    <source>
        <dbReference type="EMBL" id="VEL21678.1"/>
    </source>
</evidence>
<dbReference type="PROSITE" id="PS51844">
    <property type="entry name" value="SH3_LIKE"/>
    <property type="match status" value="1"/>
</dbReference>
<sequence length="185" mass="20922">MLGLASKPNHALSVGRTVPRDVATHRDRLVAGWLYRLGRRQARGHFGGQVCVPKVQMQVDGQSGQASRLFDFLYLGVDRKKVMKEAEAGGMDSKNLCWVEDEKEGYILADIAETTGDMVTVKKKDGVEKKVRKDDIQQLNPPKFFLIEDMANLTFLNDASVLENLRARYYRNLIYVSYLTSLLII</sequence>
<comment type="caution">
    <text evidence="11">The sequence shown here is derived from an EMBL/GenBank/DDBJ whole genome shotgun (WGS) entry which is preliminary data.</text>
</comment>
<dbReference type="InterPro" id="IPR008989">
    <property type="entry name" value="Myosin_S1_N"/>
</dbReference>
<dbReference type="InterPro" id="IPR036961">
    <property type="entry name" value="Kinesin_motor_dom_sf"/>
</dbReference>
<comment type="caution">
    <text evidence="8">Lacks conserved residue(s) required for the propagation of feature annotation.</text>
</comment>
<evidence type="ECO:0000313" key="12">
    <source>
        <dbReference type="Proteomes" id="UP000784294"/>
    </source>
</evidence>
<evidence type="ECO:0000259" key="10">
    <source>
        <dbReference type="PROSITE" id="PS51844"/>
    </source>
</evidence>
<keyword evidence="5 8" id="KW-0518">Myosin</keyword>
<keyword evidence="2" id="KW-0547">Nucleotide-binding</keyword>
<name>A0A448WW92_9PLAT</name>
<dbReference type="GO" id="GO:0005524">
    <property type="term" value="F:ATP binding"/>
    <property type="evidence" value="ECO:0007669"/>
    <property type="project" value="UniProtKB-KW"/>
</dbReference>
<dbReference type="SUPFAM" id="SSF52540">
    <property type="entry name" value="P-loop containing nucleoside triphosphate hydrolases"/>
    <property type="match status" value="1"/>
</dbReference>
<dbReference type="GO" id="GO:0003774">
    <property type="term" value="F:cytoskeletal motor activity"/>
    <property type="evidence" value="ECO:0007669"/>
    <property type="project" value="InterPro"/>
</dbReference>
<evidence type="ECO:0000256" key="7">
    <source>
        <dbReference type="ARBA" id="ARBA00023203"/>
    </source>
</evidence>
<feature type="domain" description="Myosin motor" evidence="9">
    <location>
        <begin position="145"/>
        <end position="185"/>
    </location>
</feature>
<keyword evidence="4" id="KW-0175">Coiled coil</keyword>
<gene>
    <name evidence="11" type="ORF">PXEA_LOCUS15118</name>
</gene>
<evidence type="ECO:0008006" key="13">
    <source>
        <dbReference type="Google" id="ProtNLM"/>
    </source>
</evidence>
<comment type="similarity">
    <text evidence="1 8">Belongs to the TRAFAC class myosin-kinesin ATPase superfamily. Myosin family.</text>
</comment>
<dbReference type="InterPro" id="IPR001609">
    <property type="entry name" value="Myosin_head_motor_dom-like"/>
</dbReference>
<keyword evidence="7 8" id="KW-0009">Actin-binding</keyword>
<evidence type="ECO:0000256" key="5">
    <source>
        <dbReference type="ARBA" id="ARBA00023123"/>
    </source>
</evidence>
<dbReference type="Proteomes" id="UP000784294">
    <property type="component" value="Unassembled WGS sequence"/>
</dbReference>
<dbReference type="Gene3D" id="3.40.850.10">
    <property type="entry name" value="Kinesin motor domain"/>
    <property type="match status" value="1"/>
</dbReference>
<evidence type="ECO:0000256" key="1">
    <source>
        <dbReference type="ARBA" id="ARBA00008314"/>
    </source>
</evidence>
<dbReference type="InterPro" id="IPR027417">
    <property type="entry name" value="P-loop_NTPase"/>
</dbReference>
<evidence type="ECO:0000256" key="3">
    <source>
        <dbReference type="ARBA" id="ARBA00022840"/>
    </source>
</evidence>
<feature type="domain" description="Myosin N-terminal SH3-like" evidence="10">
    <location>
        <begin position="92"/>
        <end position="141"/>
    </location>
</feature>